<keyword evidence="6" id="KW-1185">Reference proteome</keyword>
<dbReference type="RefSeq" id="XP_010278545.1">
    <property type="nucleotide sequence ID" value="XM_010280243.2"/>
</dbReference>
<evidence type="ECO:0000256" key="1">
    <source>
        <dbReference type="ARBA" id="ARBA00023186"/>
    </source>
</evidence>
<dbReference type="InterPro" id="IPR029071">
    <property type="entry name" value="Ubiquitin-like_domsf"/>
</dbReference>
<dbReference type="CDD" id="cd17054">
    <property type="entry name" value="Ubl_AtBAG1_like"/>
    <property type="match status" value="1"/>
</dbReference>
<dbReference type="InParanoid" id="A0A1U8BB95"/>
<protein>
    <submittedName>
        <fullName evidence="7">BAG family molecular chaperone regulator 3</fullName>
    </submittedName>
</protein>
<dbReference type="eggNOG" id="KOG4361">
    <property type="taxonomic scope" value="Eukaryota"/>
</dbReference>
<dbReference type="SUPFAM" id="SSF63491">
    <property type="entry name" value="BAG domain"/>
    <property type="match status" value="1"/>
</dbReference>
<feature type="domain" description="Ubiquitin-like" evidence="4">
    <location>
        <begin position="54"/>
        <end position="124"/>
    </location>
</feature>
<evidence type="ECO:0000256" key="3">
    <source>
        <dbReference type="SAM" id="MobiDB-lite"/>
    </source>
</evidence>
<dbReference type="GO" id="GO:0000774">
    <property type="term" value="F:adenyl-nucleotide exchange factor activity"/>
    <property type="evidence" value="ECO:0000318"/>
    <property type="project" value="GO_Central"/>
</dbReference>
<feature type="compositionally biased region" description="Polar residues" evidence="3">
    <location>
        <begin position="263"/>
        <end position="278"/>
    </location>
</feature>
<dbReference type="FunCoup" id="A0A1U8BB95">
    <property type="interactions" value="4"/>
</dbReference>
<dbReference type="Gene3D" id="1.20.58.120">
    <property type="entry name" value="BAG domain"/>
    <property type="match status" value="1"/>
</dbReference>
<feature type="compositionally biased region" description="Polar residues" evidence="3">
    <location>
        <begin position="241"/>
        <end position="256"/>
    </location>
</feature>
<feature type="domain" description="BAG" evidence="5">
    <location>
        <begin position="149"/>
        <end position="227"/>
    </location>
</feature>
<name>A0A1U8BB95_NELNU</name>
<dbReference type="Gene3D" id="3.10.20.90">
    <property type="entry name" value="Phosphatidylinositol 3-kinase Catalytic Subunit, Chain A, domain 1"/>
    <property type="match status" value="1"/>
</dbReference>
<dbReference type="PROSITE" id="PS50053">
    <property type="entry name" value="UBIQUITIN_2"/>
    <property type="match status" value="1"/>
</dbReference>
<feature type="compositionally biased region" description="Polar residues" evidence="3">
    <location>
        <begin position="7"/>
        <end position="17"/>
    </location>
</feature>
<feature type="region of interest" description="Disordered" evidence="3">
    <location>
        <begin position="324"/>
        <end position="351"/>
    </location>
</feature>
<dbReference type="InterPro" id="IPR000626">
    <property type="entry name" value="Ubiquitin-like_dom"/>
</dbReference>
<dbReference type="GO" id="GO:0051087">
    <property type="term" value="F:protein-folding chaperone binding"/>
    <property type="evidence" value="ECO:0000318"/>
    <property type="project" value="GO_Central"/>
</dbReference>
<dbReference type="OMA" id="PRFNWDL"/>
<accession>A0A1U8BB95</accession>
<dbReference type="Pfam" id="PF00240">
    <property type="entry name" value="ubiquitin"/>
    <property type="match status" value="1"/>
</dbReference>
<dbReference type="Proteomes" id="UP000189703">
    <property type="component" value="Unplaced"/>
</dbReference>
<dbReference type="InterPro" id="IPR036533">
    <property type="entry name" value="BAG_dom_sf"/>
</dbReference>
<dbReference type="GO" id="GO:0050821">
    <property type="term" value="P:protein stabilization"/>
    <property type="evidence" value="ECO:0000318"/>
    <property type="project" value="GO_Central"/>
</dbReference>
<feature type="region of interest" description="Disordered" evidence="3">
    <location>
        <begin position="239"/>
        <end position="282"/>
    </location>
</feature>
<dbReference type="SUPFAM" id="SSF54236">
    <property type="entry name" value="Ubiquitin-like"/>
    <property type="match status" value="1"/>
</dbReference>
<dbReference type="PANTHER" id="PTHR12329">
    <property type="entry name" value="BCL2-ASSOCIATED ATHANOGENE"/>
    <property type="match status" value="1"/>
</dbReference>
<feature type="region of interest" description="Disordered" evidence="3">
    <location>
        <begin position="1"/>
        <end position="20"/>
    </location>
</feature>
<dbReference type="SMART" id="SM00264">
    <property type="entry name" value="BAG"/>
    <property type="match status" value="1"/>
</dbReference>
<keyword evidence="1" id="KW-0143">Chaperone</keyword>
<evidence type="ECO:0000313" key="6">
    <source>
        <dbReference type="Proteomes" id="UP000189703"/>
    </source>
</evidence>
<gene>
    <name evidence="7" type="primary">LOC104612703</name>
</gene>
<evidence type="ECO:0000256" key="2">
    <source>
        <dbReference type="ARBA" id="ARBA00058673"/>
    </source>
</evidence>
<dbReference type="STRING" id="4432.A0A1U8BB95"/>
<dbReference type="AlphaFoldDB" id="A0A1U8BB95"/>
<evidence type="ECO:0000313" key="7">
    <source>
        <dbReference type="RefSeq" id="XP_010278545.1"/>
    </source>
</evidence>
<dbReference type="FunFam" id="3.10.20.90:FF:000298">
    <property type="entry name" value="BAG family molecular chaperone regulator 1"/>
    <property type="match status" value="1"/>
</dbReference>
<dbReference type="OrthoDB" id="417450at2759"/>
<dbReference type="InterPro" id="IPR003103">
    <property type="entry name" value="BAG_domain"/>
</dbReference>
<reference evidence="7" key="1">
    <citation type="submission" date="2025-08" db="UniProtKB">
        <authorList>
            <consortium name="RefSeq"/>
        </authorList>
    </citation>
    <scope>IDENTIFICATION</scope>
</reference>
<dbReference type="InterPro" id="IPR039773">
    <property type="entry name" value="BAG_chaperone_regulator"/>
</dbReference>
<dbReference type="PROSITE" id="PS51035">
    <property type="entry name" value="BAG"/>
    <property type="match status" value="1"/>
</dbReference>
<dbReference type="GO" id="GO:0005737">
    <property type="term" value="C:cytoplasm"/>
    <property type="evidence" value="ECO:0000318"/>
    <property type="project" value="GO_Central"/>
</dbReference>
<feature type="compositionally biased region" description="Low complexity" evidence="3">
    <location>
        <begin position="327"/>
        <end position="339"/>
    </location>
</feature>
<dbReference type="PANTHER" id="PTHR12329:SF11">
    <property type="entry name" value="BAG FAMILY MOLECULAR CHAPERONE REGULATOR 1"/>
    <property type="match status" value="1"/>
</dbReference>
<evidence type="ECO:0000259" key="5">
    <source>
        <dbReference type="PROSITE" id="PS51035"/>
    </source>
</evidence>
<sequence>MMRMRTKTTGMSPVNGITGNGVGGSEVADWELRPGGMLVQKRNPDSDGGAIPAHTIRVRVKHGSNYHEIYINSQASFGELKKLLAAPTGLHPQDQKLFFKDKERDSKAYLDIVGVKDRSKIVLVEDPTSQERRYLEMRKNAKMEKAAKSISEISLEVDKLAGQVSAIESLISRGGKVAETEVLNLIELLMNQLLKLDGIIADGDVKLQRRMQVRRVQKYVETLDLLKIRNAMPNANGAQMPIQQQQRHSTGQMSTLQQQQQQKHSTGQMLSMIQQEKQQPQREWDLLGQISPVQQQQQKPQPARLSAAGPVVVTTQWETFDLVPVPSTSTTTTTTTTTSQNPPPKFNWELF</sequence>
<dbReference type="GeneID" id="104612703"/>
<proteinExistence type="predicted"/>
<dbReference type="KEGG" id="nnu:104612703"/>
<organism evidence="6 7">
    <name type="scientific">Nelumbo nucifera</name>
    <name type="common">Sacred lotus</name>
    <dbReference type="NCBI Taxonomy" id="4432"/>
    <lineage>
        <taxon>Eukaryota</taxon>
        <taxon>Viridiplantae</taxon>
        <taxon>Streptophyta</taxon>
        <taxon>Embryophyta</taxon>
        <taxon>Tracheophyta</taxon>
        <taxon>Spermatophyta</taxon>
        <taxon>Magnoliopsida</taxon>
        <taxon>Proteales</taxon>
        <taxon>Nelumbonaceae</taxon>
        <taxon>Nelumbo</taxon>
    </lineage>
</organism>
<comment type="function">
    <text evidence="2">Co-chaperone that regulates diverse cellular pathways, such as programmed cell death and stress responses.</text>
</comment>
<evidence type="ECO:0000259" key="4">
    <source>
        <dbReference type="PROSITE" id="PS50053"/>
    </source>
</evidence>
<dbReference type="Pfam" id="PF02179">
    <property type="entry name" value="BAG"/>
    <property type="match status" value="1"/>
</dbReference>